<evidence type="ECO:0000256" key="5">
    <source>
        <dbReference type="RuleBase" id="RU361279"/>
    </source>
</evidence>
<evidence type="ECO:0000313" key="7">
    <source>
        <dbReference type="Proteomes" id="UP000184130"/>
    </source>
</evidence>
<evidence type="ECO:0000256" key="4">
    <source>
        <dbReference type="PIRSR" id="PIRSR006806-1"/>
    </source>
</evidence>
<comment type="similarity">
    <text evidence="1 5">Belongs to the 5-formyltetrahydrofolate cyclo-ligase family.</text>
</comment>
<dbReference type="InterPro" id="IPR002698">
    <property type="entry name" value="FTHF_cligase"/>
</dbReference>
<keyword evidence="5" id="KW-0460">Magnesium</keyword>
<dbReference type="PIRSF" id="PIRSF006806">
    <property type="entry name" value="FTHF_cligase"/>
    <property type="match status" value="1"/>
</dbReference>
<organism evidence="6 7">
    <name type="scientific">Xylanibacter ruminicola</name>
    <name type="common">Prevotella ruminicola</name>
    <dbReference type="NCBI Taxonomy" id="839"/>
    <lineage>
        <taxon>Bacteria</taxon>
        <taxon>Pseudomonadati</taxon>
        <taxon>Bacteroidota</taxon>
        <taxon>Bacteroidia</taxon>
        <taxon>Bacteroidales</taxon>
        <taxon>Prevotellaceae</taxon>
        <taxon>Xylanibacter</taxon>
    </lineage>
</organism>
<dbReference type="GO" id="GO:0046872">
    <property type="term" value="F:metal ion binding"/>
    <property type="evidence" value="ECO:0007669"/>
    <property type="project" value="UniProtKB-KW"/>
</dbReference>
<feature type="binding site" evidence="4">
    <location>
        <begin position="128"/>
        <end position="136"/>
    </location>
    <ligand>
        <name>ATP</name>
        <dbReference type="ChEBI" id="CHEBI:30616"/>
    </ligand>
</feature>
<dbReference type="GO" id="GO:0035999">
    <property type="term" value="P:tetrahydrofolate interconversion"/>
    <property type="evidence" value="ECO:0007669"/>
    <property type="project" value="TreeGrafter"/>
</dbReference>
<comment type="catalytic activity">
    <reaction evidence="5">
        <text>(6S)-5-formyl-5,6,7,8-tetrahydrofolate + ATP = (6R)-5,10-methenyltetrahydrofolate + ADP + phosphate</text>
        <dbReference type="Rhea" id="RHEA:10488"/>
        <dbReference type="ChEBI" id="CHEBI:30616"/>
        <dbReference type="ChEBI" id="CHEBI:43474"/>
        <dbReference type="ChEBI" id="CHEBI:57455"/>
        <dbReference type="ChEBI" id="CHEBI:57457"/>
        <dbReference type="ChEBI" id="CHEBI:456216"/>
        <dbReference type="EC" id="6.3.3.2"/>
    </reaction>
</comment>
<dbReference type="GO" id="GO:0030272">
    <property type="term" value="F:5-formyltetrahydrofolate cyclo-ligase activity"/>
    <property type="evidence" value="ECO:0007669"/>
    <property type="project" value="UniProtKB-EC"/>
</dbReference>
<keyword evidence="2 4" id="KW-0547">Nucleotide-binding</keyword>
<dbReference type="EMBL" id="FRBD01000029">
    <property type="protein sequence ID" value="SHL18979.1"/>
    <property type="molecule type" value="Genomic_DNA"/>
</dbReference>
<feature type="binding site" evidence="4">
    <location>
        <begin position="3"/>
        <end position="7"/>
    </location>
    <ligand>
        <name>ATP</name>
        <dbReference type="ChEBI" id="CHEBI:30616"/>
    </ligand>
</feature>
<dbReference type="PANTHER" id="PTHR23407:SF1">
    <property type="entry name" value="5-FORMYLTETRAHYDROFOLATE CYCLO-LIGASE"/>
    <property type="match status" value="1"/>
</dbReference>
<dbReference type="GO" id="GO:0005524">
    <property type="term" value="F:ATP binding"/>
    <property type="evidence" value="ECO:0007669"/>
    <property type="project" value="UniProtKB-KW"/>
</dbReference>
<dbReference type="AlphaFoldDB" id="A0A1M6YLS7"/>
<feature type="binding site" evidence="4">
    <location>
        <position position="52"/>
    </location>
    <ligand>
        <name>substrate</name>
    </ligand>
</feature>
<dbReference type="PANTHER" id="PTHR23407">
    <property type="entry name" value="ATPASE INHIBITOR/5-FORMYLTETRAHYDROFOLATE CYCLO-LIGASE"/>
    <property type="match status" value="1"/>
</dbReference>
<keyword evidence="6" id="KW-0436">Ligase</keyword>
<proteinExistence type="inferred from homology"/>
<dbReference type="GO" id="GO:0009396">
    <property type="term" value="P:folic acid-containing compound biosynthetic process"/>
    <property type="evidence" value="ECO:0007669"/>
    <property type="project" value="TreeGrafter"/>
</dbReference>
<evidence type="ECO:0000313" key="6">
    <source>
        <dbReference type="EMBL" id="SHL18979.1"/>
    </source>
</evidence>
<dbReference type="Pfam" id="PF01812">
    <property type="entry name" value="5-FTHF_cyc-lig"/>
    <property type="match status" value="1"/>
</dbReference>
<dbReference type="EC" id="6.3.3.2" evidence="5"/>
<keyword evidence="5" id="KW-0479">Metal-binding</keyword>
<gene>
    <name evidence="6" type="ORF">SAMN05216463_12925</name>
</gene>
<dbReference type="Gene3D" id="3.40.50.10420">
    <property type="entry name" value="NagB/RpiA/CoA transferase-like"/>
    <property type="match status" value="1"/>
</dbReference>
<dbReference type="SUPFAM" id="SSF100950">
    <property type="entry name" value="NagB/RpiA/CoA transferase-like"/>
    <property type="match status" value="1"/>
</dbReference>
<sequence>MLKSELRRLIREKKGQFTQQQLCELSLPIVGRIKPMLKDAKTIVAYYSLPDEVDTHGFIDQLLADGKTVYLPKVISNEEMVLCRYTGAESLSLGAFGIMEPVGRQIAADEVIDAVLVPGMAFDGDGNRLGRGKGYYDRFLKSLSHPRPQLIGVCFDFQKVDMVPTASTDVRVDVVV</sequence>
<dbReference type="Proteomes" id="UP000184130">
    <property type="component" value="Unassembled WGS sequence"/>
</dbReference>
<dbReference type="RefSeq" id="WP_073211219.1">
    <property type="nucleotide sequence ID" value="NZ_FRBD01000029.1"/>
</dbReference>
<reference evidence="6 7" key="1">
    <citation type="submission" date="2016-11" db="EMBL/GenBank/DDBJ databases">
        <authorList>
            <person name="Jaros S."/>
            <person name="Januszkiewicz K."/>
            <person name="Wedrychowicz H."/>
        </authorList>
    </citation>
    <scope>NUCLEOTIDE SEQUENCE [LARGE SCALE GENOMIC DNA]</scope>
    <source>
        <strain evidence="6 7">KHT3</strain>
    </source>
</reference>
<dbReference type="OrthoDB" id="9801938at2"/>
<dbReference type="NCBIfam" id="TIGR02727">
    <property type="entry name" value="MTHFS_bact"/>
    <property type="match status" value="1"/>
</dbReference>
<protein>
    <recommendedName>
        <fullName evidence="5">5-formyltetrahydrofolate cyclo-ligase</fullName>
        <ecNumber evidence="5">6.3.3.2</ecNumber>
    </recommendedName>
</protein>
<keyword evidence="3 4" id="KW-0067">ATP-binding</keyword>
<name>A0A1M6YLS7_XYLRU</name>
<dbReference type="InterPro" id="IPR037171">
    <property type="entry name" value="NagB/RpiA_transferase-like"/>
</dbReference>
<evidence type="ECO:0000256" key="1">
    <source>
        <dbReference type="ARBA" id="ARBA00010638"/>
    </source>
</evidence>
<accession>A0A1M6YLS7</accession>
<dbReference type="InterPro" id="IPR024185">
    <property type="entry name" value="FTHF_cligase-like_sf"/>
</dbReference>
<evidence type="ECO:0000256" key="2">
    <source>
        <dbReference type="ARBA" id="ARBA00022741"/>
    </source>
</evidence>
<evidence type="ECO:0000256" key="3">
    <source>
        <dbReference type="ARBA" id="ARBA00022840"/>
    </source>
</evidence>
<comment type="cofactor">
    <cofactor evidence="5">
        <name>Mg(2+)</name>
        <dbReference type="ChEBI" id="CHEBI:18420"/>
    </cofactor>
</comment>